<gene>
    <name evidence="9" type="ORF">ZOSMA_345G00230</name>
</gene>
<evidence type="ECO:0000313" key="9">
    <source>
        <dbReference type="EMBL" id="KMZ64906.1"/>
    </source>
</evidence>
<comment type="caution">
    <text evidence="9">The sequence shown here is derived from an EMBL/GenBank/DDBJ whole genome shotgun (WGS) entry which is preliminary data.</text>
</comment>
<dbReference type="PROSITE" id="PS51754">
    <property type="entry name" value="OVATE"/>
    <property type="match status" value="1"/>
</dbReference>
<evidence type="ECO:0000256" key="2">
    <source>
        <dbReference type="ARBA" id="ARBA00022491"/>
    </source>
</evidence>
<evidence type="ECO:0000256" key="3">
    <source>
        <dbReference type="ARBA" id="ARBA00023015"/>
    </source>
</evidence>
<dbReference type="InterPro" id="IPR006458">
    <property type="entry name" value="Ovate_C"/>
</dbReference>
<dbReference type="GO" id="GO:0045892">
    <property type="term" value="P:negative regulation of DNA-templated transcription"/>
    <property type="evidence" value="ECO:0007669"/>
    <property type="project" value="UniProtKB-UniRule"/>
</dbReference>
<feature type="region of interest" description="Disordered" evidence="7">
    <location>
        <begin position="1"/>
        <end position="29"/>
    </location>
</feature>
<dbReference type="GO" id="GO:0005634">
    <property type="term" value="C:nucleus"/>
    <property type="evidence" value="ECO:0007669"/>
    <property type="project" value="UniProtKB-SubCell"/>
</dbReference>
<dbReference type="PANTHER" id="PTHR33057">
    <property type="entry name" value="TRANSCRIPTION REPRESSOR OFP7-RELATED"/>
    <property type="match status" value="1"/>
</dbReference>
<dbReference type="Pfam" id="PF04844">
    <property type="entry name" value="Ovate"/>
    <property type="match status" value="1"/>
</dbReference>
<evidence type="ECO:0000313" key="10">
    <source>
        <dbReference type="Proteomes" id="UP000036987"/>
    </source>
</evidence>
<keyword evidence="3 6" id="KW-0805">Transcription regulation</keyword>
<dbReference type="PANTHER" id="PTHR33057:SF110">
    <property type="entry name" value="TRANSCRIPTION REPRESSOR"/>
    <property type="match status" value="1"/>
</dbReference>
<dbReference type="NCBIfam" id="TIGR01568">
    <property type="entry name" value="A_thal_3678"/>
    <property type="match status" value="1"/>
</dbReference>
<dbReference type="InterPro" id="IPR038933">
    <property type="entry name" value="Ovate"/>
</dbReference>
<dbReference type="OMA" id="YCYIVLN"/>
<accession>A0A0K9P795</accession>
<dbReference type="AlphaFoldDB" id="A0A0K9P795"/>
<feature type="compositionally biased region" description="Polar residues" evidence="7">
    <location>
        <begin position="18"/>
        <end position="27"/>
    </location>
</feature>
<proteinExistence type="predicted"/>
<reference evidence="10" key="1">
    <citation type="journal article" date="2016" name="Nature">
        <title>The genome of the seagrass Zostera marina reveals angiosperm adaptation to the sea.</title>
        <authorList>
            <person name="Olsen J.L."/>
            <person name="Rouze P."/>
            <person name="Verhelst B."/>
            <person name="Lin Y.-C."/>
            <person name="Bayer T."/>
            <person name="Collen J."/>
            <person name="Dattolo E."/>
            <person name="De Paoli E."/>
            <person name="Dittami S."/>
            <person name="Maumus F."/>
            <person name="Michel G."/>
            <person name="Kersting A."/>
            <person name="Lauritano C."/>
            <person name="Lohaus R."/>
            <person name="Toepel M."/>
            <person name="Tonon T."/>
            <person name="Vanneste K."/>
            <person name="Amirebrahimi M."/>
            <person name="Brakel J."/>
            <person name="Bostroem C."/>
            <person name="Chovatia M."/>
            <person name="Grimwood J."/>
            <person name="Jenkins J.W."/>
            <person name="Jueterbock A."/>
            <person name="Mraz A."/>
            <person name="Stam W.T."/>
            <person name="Tice H."/>
            <person name="Bornberg-Bauer E."/>
            <person name="Green P.J."/>
            <person name="Pearson G.A."/>
            <person name="Procaccini G."/>
            <person name="Duarte C.M."/>
            <person name="Schmutz J."/>
            <person name="Reusch T.B.H."/>
            <person name="Van de Peer Y."/>
        </authorList>
    </citation>
    <scope>NUCLEOTIDE SEQUENCE [LARGE SCALE GENOMIC DNA]</scope>
    <source>
        <strain evidence="10">cv. Finnish</strain>
    </source>
</reference>
<keyword evidence="10" id="KW-1185">Reference proteome</keyword>
<comment type="function">
    <text evidence="6">Transcriptional repressor that regulates multiple aspects of plant growth and development.</text>
</comment>
<evidence type="ECO:0000256" key="5">
    <source>
        <dbReference type="ARBA" id="ARBA00023242"/>
    </source>
</evidence>
<feature type="domain" description="OVATE" evidence="8">
    <location>
        <begin position="39"/>
        <end position="98"/>
    </location>
</feature>
<evidence type="ECO:0000256" key="4">
    <source>
        <dbReference type="ARBA" id="ARBA00023163"/>
    </source>
</evidence>
<evidence type="ECO:0000259" key="8">
    <source>
        <dbReference type="PROSITE" id="PS51754"/>
    </source>
</evidence>
<keyword evidence="4 6" id="KW-0804">Transcription</keyword>
<evidence type="ECO:0000256" key="6">
    <source>
        <dbReference type="RuleBase" id="RU367028"/>
    </source>
</evidence>
<evidence type="ECO:0000256" key="1">
    <source>
        <dbReference type="ARBA" id="ARBA00004123"/>
    </source>
</evidence>
<evidence type="ECO:0000256" key="7">
    <source>
        <dbReference type="SAM" id="MobiDB-lite"/>
    </source>
</evidence>
<keyword evidence="2 6" id="KW-0678">Repressor</keyword>
<organism evidence="9 10">
    <name type="scientific">Zostera marina</name>
    <name type="common">Eelgrass</name>
    <dbReference type="NCBI Taxonomy" id="29655"/>
    <lineage>
        <taxon>Eukaryota</taxon>
        <taxon>Viridiplantae</taxon>
        <taxon>Streptophyta</taxon>
        <taxon>Embryophyta</taxon>
        <taxon>Tracheophyta</taxon>
        <taxon>Spermatophyta</taxon>
        <taxon>Magnoliopsida</taxon>
        <taxon>Liliopsida</taxon>
        <taxon>Zosteraceae</taxon>
        <taxon>Zostera</taxon>
    </lineage>
</organism>
<keyword evidence="5 6" id="KW-0539">Nucleus</keyword>
<dbReference type="EMBL" id="LFYR01001090">
    <property type="protein sequence ID" value="KMZ64906.1"/>
    <property type="molecule type" value="Genomic_DNA"/>
</dbReference>
<protein>
    <recommendedName>
        <fullName evidence="6">Transcription repressor</fullName>
    </recommendedName>
    <alternativeName>
        <fullName evidence="6">Ovate family protein</fullName>
    </alternativeName>
</protein>
<dbReference type="OrthoDB" id="1928390at2759"/>
<comment type="subcellular location">
    <subcellularLocation>
        <location evidence="1 6">Nucleus</location>
    </subcellularLocation>
</comment>
<sequence>MEQQQKKKMRKRRSSSQDLSFSANRPQDINGDFKNSICAVKQTRDPFVDFRQSIAEMIVQVGVHDWEDMEELVYCYLKLNSTDVHGFIVDAFLSFCSN</sequence>
<dbReference type="Proteomes" id="UP000036987">
    <property type="component" value="Unassembled WGS sequence"/>
</dbReference>
<feature type="compositionally biased region" description="Basic residues" evidence="7">
    <location>
        <begin position="1"/>
        <end position="14"/>
    </location>
</feature>
<name>A0A0K9P795_ZOSMR</name>